<evidence type="ECO:0000256" key="5">
    <source>
        <dbReference type="PIRNR" id="PIRNR005536"/>
    </source>
</evidence>
<dbReference type="PANTHER" id="PTHR43053:SF3">
    <property type="entry name" value="ALPHA-GALACTOSIDASE C-RELATED"/>
    <property type="match status" value="1"/>
</dbReference>
<dbReference type="SUPFAM" id="SSF51445">
    <property type="entry name" value="(Trans)glycosidases"/>
    <property type="match status" value="1"/>
</dbReference>
<dbReference type="CDD" id="cd14791">
    <property type="entry name" value="GH36"/>
    <property type="match status" value="1"/>
</dbReference>
<dbReference type="FunFam" id="3.20.20.70:FF:000118">
    <property type="entry name" value="Alpha-galactosidase"/>
    <property type="match status" value="1"/>
</dbReference>
<dbReference type="PIRSF" id="PIRSF005536">
    <property type="entry name" value="Agal"/>
    <property type="match status" value="1"/>
</dbReference>
<evidence type="ECO:0000256" key="1">
    <source>
        <dbReference type="ARBA" id="ARBA00001255"/>
    </source>
</evidence>
<comment type="similarity">
    <text evidence="5">Belongs to the glycosyl hydrolase.</text>
</comment>
<feature type="domain" description="Glycosyl hydrolase family 36 N-terminal" evidence="8">
    <location>
        <begin position="30"/>
        <end position="285"/>
    </location>
</feature>
<dbReference type="AlphaFoldDB" id="A0A1H8E7C6"/>
<dbReference type="Gene3D" id="2.70.98.60">
    <property type="entry name" value="alpha-galactosidase from lactobacil brevis"/>
    <property type="match status" value="1"/>
</dbReference>
<accession>A0A1H8E7C6</accession>
<reference evidence="9 10" key="1">
    <citation type="submission" date="2016-10" db="EMBL/GenBank/DDBJ databases">
        <authorList>
            <person name="de Groot N.N."/>
        </authorList>
    </citation>
    <scope>NUCLEOTIDE SEQUENCE [LARGE SCALE GENOMIC DNA]</scope>
    <source>
        <strain evidence="9 10">CGMCC 1.5070</strain>
    </source>
</reference>
<dbReference type="InterPro" id="IPR050985">
    <property type="entry name" value="Alpha-glycosidase_related"/>
</dbReference>
<gene>
    <name evidence="9" type="ORF">SAMN05216180_2917</name>
</gene>
<dbReference type="Proteomes" id="UP000199158">
    <property type="component" value="Unassembled WGS sequence"/>
</dbReference>
<protein>
    <recommendedName>
        <fullName evidence="2 5">Alpha-galactosidase</fullName>
        <ecNumber evidence="2 5">3.2.1.22</ecNumber>
    </recommendedName>
</protein>
<dbReference type="InterPro" id="IPR002252">
    <property type="entry name" value="Glyco_hydro_36"/>
</dbReference>
<evidence type="ECO:0000256" key="4">
    <source>
        <dbReference type="ARBA" id="ARBA00023295"/>
    </source>
</evidence>
<dbReference type="PROSITE" id="PS00512">
    <property type="entry name" value="ALPHA_GALACTOSIDASE"/>
    <property type="match status" value="1"/>
</dbReference>
<sequence>MAIEFLNRQGIFHLATNNTSYVIKLWQNTYPMHVYWGERIANPNIDWHLETPYRRRERIQGGEVGSPQFTREYWPFEYPCYGTSDFRPPAYEIQTGNGRTLSDARYIEHHIYDGKTALQGLPHVYTEAGDKVQTLELTLYDAFADLTITLVYNVFEDYDAITRHTRFYSKSQNLFLNSALSVSVDFKNMPDEMIQLSGTALREKHLHRRKLDCGTTSVDSTRGISSHQQNPFLALVNENTTEDYGDAYGIGLVYSGNFTAAVHCDMHRSARVQMGINPFHFKWQLLAGESFTTPEAVLVYASHGLGEMSRRFHRLYRKRLCRGYYRDAVRPVLLNTWEAAYFNINHDTILKYAEKAKDVGVELLVVDDGWFGKRDDDTSSLGDWVINEKKFPGGFQVLAKDLNKLGLKLGIWVEPEMISPNSELYRQHPDWCIHADGYVRTQWRNQLVLDFSRDDVTDAMIEAISRVLDSADIYYVKWDCNRRLTECGSDALPADRQGEFYHRYVLNLYRFLETLTQRFPHILFENCASGGGRFDAGMMYYFPQTWVSDNSDAFARLKIQYGSSLCYPPIAITAHISDVPNEQLGRTTPLSFRQHVSQPFNLGYEMDLAKMDEIQLEQTCENIALYKQIRELVLNGEFYRLKSPYEGNETAWMLIAPDCSQATVWYYKALAQGEEAYLNVKLKGLNPNVRYYCKQTAQFYEGDVLMRVGLPIPWENGDFFSCMWQFKQVKE</sequence>
<evidence type="ECO:0000259" key="7">
    <source>
        <dbReference type="Pfam" id="PF16874"/>
    </source>
</evidence>
<evidence type="ECO:0000256" key="6">
    <source>
        <dbReference type="PIRSR" id="PIRSR005536-1"/>
    </source>
</evidence>
<dbReference type="PANTHER" id="PTHR43053">
    <property type="entry name" value="GLYCOSIDASE FAMILY 31"/>
    <property type="match status" value="1"/>
</dbReference>
<dbReference type="PRINTS" id="PR00743">
    <property type="entry name" value="GLHYDRLASE36"/>
</dbReference>
<feature type="active site" description="Proton donor" evidence="6">
    <location>
        <position position="549"/>
    </location>
</feature>
<dbReference type="InterPro" id="IPR017853">
    <property type="entry name" value="GH"/>
</dbReference>
<comment type="catalytic activity">
    <reaction evidence="1 5">
        <text>Hydrolysis of terminal, non-reducing alpha-D-galactose residues in alpha-D-galactosides, including galactose oligosaccharides, galactomannans and galactolipids.</text>
        <dbReference type="EC" id="3.2.1.22"/>
    </reaction>
</comment>
<feature type="domain" description="Glycosyl hydrolase family 36 C-terminal" evidence="7">
    <location>
        <begin position="649"/>
        <end position="726"/>
    </location>
</feature>
<evidence type="ECO:0000256" key="2">
    <source>
        <dbReference type="ARBA" id="ARBA00012755"/>
    </source>
</evidence>
<evidence type="ECO:0000259" key="8">
    <source>
        <dbReference type="Pfam" id="PF16875"/>
    </source>
</evidence>
<keyword evidence="3 5" id="KW-0378">Hydrolase</keyword>
<dbReference type="Pfam" id="PF02065">
    <property type="entry name" value="Melibiase"/>
    <property type="match status" value="1"/>
</dbReference>
<dbReference type="GO" id="GO:0016052">
    <property type="term" value="P:carbohydrate catabolic process"/>
    <property type="evidence" value="ECO:0007669"/>
    <property type="project" value="InterPro"/>
</dbReference>
<dbReference type="InterPro" id="IPR031704">
    <property type="entry name" value="Glyco_hydro_36_N"/>
</dbReference>
<dbReference type="InterPro" id="IPR031705">
    <property type="entry name" value="Glyco_hydro_36_C"/>
</dbReference>
<dbReference type="STRING" id="474960.SAMN05216180_2917"/>
<dbReference type="GO" id="GO:0004557">
    <property type="term" value="F:alpha-galactosidase activity"/>
    <property type="evidence" value="ECO:0007669"/>
    <property type="project" value="UniProtKB-UniRule"/>
</dbReference>
<dbReference type="InterPro" id="IPR013780">
    <property type="entry name" value="Glyco_hydro_b"/>
</dbReference>
<dbReference type="RefSeq" id="WP_092756495.1">
    <property type="nucleotide sequence ID" value="NZ_FOCG01000005.1"/>
</dbReference>
<dbReference type="OrthoDB" id="9758822at2"/>
<dbReference type="EC" id="3.2.1.22" evidence="2 5"/>
<evidence type="ECO:0000313" key="10">
    <source>
        <dbReference type="Proteomes" id="UP000199158"/>
    </source>
</evidence>
<keyword evidence="4 5" id="KW-0326">Glycosidase</keyword>
<dbReference type="InterPro" id="IPR000111">
    <property type="entry name" value="Glyco_hydro_27/36_CS"/>
</dbReference>
<dbReference type="Gene3D" id="3.20.20.70">
    <property type="entry name" value="Aldolase class I"/>
    <property type="match status" value="1"/>
</dbReference>
<dbReference type="Gene3D" id="2.60.40.1180">
    <property type="entry name" value="Golgi alpha-mannosidase II"/>
    <property type="match status" value="1"/>
</dbReference>
<evidence type="ECO:0000313" key="9">
    <source>
        <dbReference type="EMBL" id="SEN15405.1"/>
    </source>
</evidence>
<dbReference type="InterPro" id="IPR038417">
    <property type="entry name" value="Alpga-gal_N_sf"/>
</dbReference>
<name>A0A1H8E7C6_9FIRM</name>
<evidence type="ECO:0000256" key="3">
    <source>
        <dbReference type="ARBA" id="ARBA00022801"/>
    </source>
</evidence>
<organism evidence="9 10">
    <name type="scientific">Hydrogenoanaerobacterium saccharovorans</name>
    <dbReference type="NCBI Taxonomy" id="474960"/>
    <lineage>
        <taxon>Bacteria</taxon>
        <taxon>Bacillati</taxon>
        <taxon>Bacillota</taxon>
        <taxon>Clostridia</taxon>
        <taxon>Eubacteriales</taxon>
        <taxon>Oscillospiraceae</taxon>
        <taxon>Hydrogenoanaerobacterium</taxon>
    </lineage>
</organism>
<dbReference type="Pfam" id="PF16874">
    <property type="entry name" value="Glyco_hydro_36C"/>
    <property type="match status" value="1"/>
</dbReference>
<proteinExistence type="inferred from homology"/>
<keyword evidence="10" id="KW-1185">Reference proteome</keyword>
<feature type="active site" description="Nucleophile" evidence="6">
    <location>
        <position position="479"/>
    </location>
</feature>
<dbReference type="Pfam" id="PF16875">
    <property type="entry name" value="Glyco_hydro_36N"/>
    <property type="match status" value="1"/>
</dbReference>
<dbReference type="InterPro" id="IPR013785">
    <property type="entry name" value="Aldolase_TIM"/>
</dbReference>
<dbReference type="EMBL" id="FOCG01000005">
    <property type="protein sequence ID" value="SEN15405.1"/>
    <property type="molecule type" value="Genomic_DNA"/>
</dbReference>